<dbReference type="CDD" id="cd02066">
    <property type="entry name" value="GRX_family"/>
    <property type="match status" value="1"/>
</dbReference>
<keyword evidence="9" id="KW-1185">Reference proteome</keyword>
<dbReference type="SUPFAM" id="SSF52833">
    <property type="entry name" value="Thioredoxin-like"/>
    <property type="match status" value="1"/>
</dbReference>
<dbReference type="InterPro" id="IPR011767">
    <property type="entry name" value="GLR_AS"/>
</dbReference>
<dbReference type="eggNOG" id="COG0695">
    <property type="taxonomic scope" value="Bacteria"/>
</dbReference>
<comment type="similarity">
    <text evidence="1">Belongs to the glutaredoxin family.</text>
</comment>
<dbReference type="PANTHER" id="PTHR45694">
    <property type="entry name" value="GLUTAREDOXIN 2"/>
    <property type="match status" value="1"/>
</dbReference>
<name>A0A094LAS9_9GAMM</name>
<dbReference type="InterPro" id="IPR002109">
    <property type="entry name" value="Glutaredoxin"/>
</dbReference>
<reference evidence="8 9" key="1">
    <citation type="submission" date="2014-06" db="EMBL/GenBank/DDBJ databases">
        <title>The draft genome sequence of Idiomarina salinarum ISL-52.</title>
        <authorList>
            <person name="Du J."/>
            <person name="Shao Z."/>
        </authorList>
    </citation>
    <scope>NUCLEOTIDE SEQUENCE [LARGE SCALE GENOMIC DNA]</scope>
    <source>
        <strain evidence="8 9">ISL-52</strain>
    </source>
</reference>
<dbReference type="GO" id="GO:0015038">
    <property type="term" value="F:glutathione disulfide oxidoreductase activity"/>
    <property type="evidence" value="ECO:0007669"/>
    <property type="project" value="TreeGrafter"/>
</dbReference>
<dbReference type="PROSITE" id="PS00195">
    <property type="entry name" value="GLUTAREDOXIN_1"/>
    <property type="match status" value="1"/>
</dbReference>
<keyword evidence="3" id="KW-0813">Transport</keyword>
<dbReference type="GO" id="GO:0005737">
    <property type="term" value="C:cytoplasm"/>
    <property type="evidence" value="ECO:0007669"/>
    <property type="project" value="TreeGrafter"/>
</dbReference>
<dbReference type="Pfam" id="PF00462">
    <property type="entry name" value="Glutaredoxin"/>
    <property type="match status" value="1"/>
</dbReference>
<organism evidence="8 9">
    <name type="scientific">Pseudidiomarina salinarum</name>
    <dbReference type="NCBI Taxonomy" id="435908"/>
    <lineage>
        <taxon>Bacteria</taxon>
        <taxon>Pseudomonadati</taxon>
        <taxon>Pseudomonadota</taxon>
        <taxon>Gammaproteobacteria</taxon>
        <taxon>Alteromonadales</taxon>
        <taxon>Idiomarinaceae</taxon>
        <taxon>Pseudidiomarina</taxon>
    </lineage>
</organism>
<evidence type="ECO:0000256" key="5">
    <source>
        <dbReference type="ARBA" id="ARBA00023157"/>
    </source>
</evidence>
<dbReference type="PANTHER" id="PTHR45694:SF28">
    <property type="entry name" value="GLUTAREDOXIN 1"/>
    <property type="match status" value="1"/>
</dbReference>
<dbReference type="InterPro" id="IPR014025">
    <property type="entry name" value="Glutaredoxin_subgr"/>
</dbReference>
<proteinExistence type="inferred from homology"/>
<dbReference type="InterPro" id="IPR011902">
    <property type="entry name" value="GRXA"/>
</dbReference>
<keyword evidence="4" id="KW-0249">Electron transport</keyword>
<dbReference type="InterPro" id="IPR036249">
    <property type="entry name" value="Thioredoxin-like_sf"/>
</dbReference>
<dbReference type="GO" id="GO:0009055">
    <property type="term" value="F:electron transfer activity"/>
    <property type="evidence" value="ECO:0007669"/>
    <property type="project" value="InterPro"/>
</dbReference>
<dbReference type="STRING" id="435908.IDSA_04605"/>
<evidence type="ECO:0000256" key="6">
    <source>
        <dbReference type="ARBA" id="ARBA00023284"/>
    </source>
</evidence>
<evidence type="ECO:0000256" key="1">
    <source>
        <dbReference type="ARBA" id="ARBA00007787"/>
    </source>
</evidence>
<keyword evidence="5" id="KW-1015">Disulfide bond</keyword>
<dbReference type="OrthoDB" id="9814618at2"/>
<dbReference type="Proteomes" id="UP000054363">
    <property type="component" value="Unassembled WGS sequence"/>
</dbReference>
<protein>
    <submittedName>
        <fullName evidence="8">Glutaredoxin</fullName>
    </submittedName>
</protein>
<dbReference type="AlphaFoldDB" id="A0A094LAS9"/>
<comment type="caution">
    <text evidence="8">The sequence shown here is derived from an EMBL/GenBank/DDBJ whole genome shotgun (WGS) entry which is preliminary data.</text>
</comment>
<dbReference type="GO" id="GO:0015035">
    <property type="term" value="F:protein-disulfide reductase activity"/>
    <property type="evidence" value="ECO:0007669"/>
    <property type="project" value="InterPro"/>
</dbReference>
<dbReference type="GO" id="GO:0034599">
    <property type="term" value="P:cellular response to oxidative stress"/>
    <property type="evidence" value="ECO:0007669"/>
    <property type="project" value="TreeGrafter"/>
</dbReference>
<dbReference type="Gene3D" id="3.40.30.10">
    <property type="entry name" value="Glutaredoxin"/>
    <property type="match status" value="1"/>
</dbReference>
<dbReference type="PROSITE" id="PS51354">
    <property type="entry name" value="GLUTAREDOXIN_2"/>
    <property type="match status" value="1"/>
</dbReference>
<accession>A0A094LAS9</accession>
<dbReference type="NCBIfam" id="NF008401">
    <property type="entry name" value="PRK11200.1"/>
    <property type="match status" value="1"/>
</dbReference>
<gene>
    <name evidence="8" type="ORF">IDSA_04605</name>
</gene>
<dbReference type="EMBL" id="JPER01000001">
    <property type="protein sequence ID" value="KFZ31963.1"/>
    <property type="molecule type" value="Genomic_DNA"/>
</dbReference>
<evidence type="ECO:0000313" key="9">
    <source>
        <dbReference type="Proteomes" id="UP000054363"/>
    </source>
</evidence>
<dbReference type="GO" id="GO:0045454">
    <property type="term" value="P:cell redox homeostasis"/>
    <property type="evidence" value="ECO:0007669"/>
    <property type="project" value="InterPro"/>
</dbReference>
<dbReference type="RefSeq" id="WP_034774560.1">
    <property type="nucleotide sequence ID" value="NZ_JPER01000001.1"/>
</dbReference>
<comment type="subunit">
    <text evidence="2">Monomer.</text>
</comment>
<evidence type="ECO:0000256" key="4">
    <source>
        <dbReference type="ARBA" id="ARBA00022982"/>
    </source>
</evidence>
<evidence type="ECO:0000313" key="8">
    <source>
        <dbReference type="EMBL" id="KFZ31963.1"/>
    </source>
</evidence>
<feature type="domain" description="Glutaredoxin" evidence="7">
    <location>
        <begin position="4"/>
        <end position="69"/>
    </location>
</feature>
<dbReference type="PRINTS" id="PR00160">
    <property type="entry name" value="GLUTAREDOXIN"/>
</dbReference>
<sequence>MFTVIFGRPGCPYCVRANQLAEKLSRDRDDFEFRYIDMHEEGITKADLEKTVGAPVHTVPQIFVDEEHIGGCTEFEAYAQAKLGLYAND</sequence>
<evidence type="ECO:0000256" key="3">
    <source>
        <dbReference type="ARBA" id="ARBA00022448"/>
    </source>
</evidence>
<evidence type="ECO:0000259" key="7">
    <source>
        <dbReference type="Pfam" id="PF00462"/>
    </source>
</evidence>
<keyword evidence="6" id="KW-0676">Redox-active center</keyword>
<evidence type="ECO:0000256" key="2">
    <source>
        <dbReference type="ARBA" id="ARBA00011245"/>
    </source>
</evidence>
<dbReference type="NCBIfam" id="TIGR02183">
    <property type="entry name" value="GRXA"/>
    <property type="match status" value="1"/>
</dbReference>